<keyword evidence="9" id="KW-1185">Reference proteome</keyword>
<dbReference type="RefSeq" id="WP_142034414.1">
    <property type="nucleotide sequence ID" value="NZ_JBHTGS010000002.1"/>
</dbReference>
<keyword evidence="3 6" id="KW-0238">DNA-binding</keyword>
<dbReference type="CDD" id="cd15831">
    <property type="entry name" value="BTAD"/>
    <property type="match status" value="1"/>
</dbReference>
<dbReference type="GO" id="GO:0006355">
    <property type="term" value="P:regulation of DNA-templated transcription"/>
    <property type="evidence" value="ECO:0007669"/>
    <property type="project" value="InterPro"/>
</dbReference>
<dbReference type="InterPro" id="IPR019734">
    <property type="entry name" value="TPR_rpt"/>
</dbReference>
<dbReference type="GO" id="GO:0003677">
    <property type="term" value="F:DNA binding"/>
    <property type="evidence" value="ECO:0007669"/>
    <property type="project" value="UniProtKB-UniRule"/>
</dbReference>
<dbReference type="AlphaFoldDB" id="A0A543AQS6"/>
<dbReference type="PROSITE" id="PS51755">
    <property type="entry name" value="OMPR_PHOB"/>
    <property type="match status" value="1"/>
</dbReference>
<dbReference type="InterPro" id="IPR051677">
    <property type="entry name" value="AfsR-DnrI-RedD_regulator"/>
</dbReference>
<name>A0A543AQS6_9ACTN</name>
<dbReference type="SUPFAM" id="SSF52540">
    <property type="entry name" value="P-loop containing nucleoside triphosphate hydrolases"/>
    <property type="match status" value="1"/>
</dbReference>
<dbReference type="SUPFAM" id="SSF46894">
    <property type="entry name" value="C-terminal effector domain of the bipartite response regulators"/>
    <property type="match status" value="1"/>
</dbReference>
<dbReference type="InterPro" id="IPR001867">
    <property type="entry name" value="OmpR/PhoB-type_DNA-bd"/>
</dbReference>
<dbReference type="Pfam" id="PF00931">
    <property type="entry name" value="NB-ARC"/>
    <property type="match status" value="1"/>
</dbReference>
<protein>
    <submittedName>
        <fullName evidence="8">DNA-binding SARP family transcriptional activator</fullName>
    </submittedName>
</protein>
<dbReference type="InterPro" id="IPR002182">
    <property type="entry name" value="NB-ARC"/>
</dbReference>
<accession>A0A543AQS6</accession>
<dbReference type="SMART" id="SM00028">
    <property type="entry name" value="TPR"/>
    <property type="match status" value="6"/>
</dbReference>
<dbReference type="EMBL" id="VFOW01000001">
    <property type="protein sequence ID" value="TQL74938.1"/>
    <property type="molecule type" value="Genomic_DNA"/>
</dbReference>
<evidence type="ECO:0000256" key="4">
    <source>
        <dbReference type="ARBA" id="ARBA00023163"/>
    </source>
</evidence>
<evidence type="ECO:0000313" key="8">
    <source>
        <dbReference type="EMBL" id="TQL74938.1"/>
    </source>
</evidence>
<feature type="DNA-binding region" description="OmpR/PhoB-type" evidence="6">
    <location>
        <begin position="1"/>
        <end position="98"/>
    </location>
</feature>
<dbReference type="Gene3D" id="1.10.10.10">
    <property type="entry name" value="Winged helix-like DNA-binding domain superfamily/Winged helix DNA-binding domain"/>
    <property type="match status" value="1"/>
</dbReference>
<dbReference type="InterPro" id="IPR005158">
    <property type="entry name" value="BTAD"/>
</dbReference>
<proteinExistence type="inferred from homology"/>
<dbReference type="InterPro" id="IPR036388">
    <property type="entry name" value="WH-like_DNA-bd_sf"/>
</dbReference>
<dbReference type="GO" id="GO:0000160">
    <property type="term" value="P:phosphorelay signal transduction system"/>
    <property type="evidence" value="ECO:0007669"/>
    <property type="project" value="InterPro"/>
</dbReference>
<dbReference type="OrthoDB" id="581105at2"/>
<dbReference type="SMART" id="SM01043">
    <property type="entry name" value="BTAD"/>
    <property type="match status" value="1"/>
</dbReference>
<evidence type="ECO:0000256" key="2">
    <source>
        <dbReference type="ARBA" id="ARBA00023015"/>
    </source>
</evidence>
<dbReference type="InParanoid" id="A0A543AQS6"/>
<evidence type="ECO:0000256" key="5">
    <source>
        <dbReference type="PROSITE-ProRule" id="PRU00339"/>
    </source>
</evidence>
<dbReference type="Gene3D" id="1.25.40.10">
    <property type="entry name" value="Tetratricopeptide repeat domain"/>
    <property type="match status" value="3"/>
</dbReference>
<sequence length="990" mass="108278">MGTTESGLVVTMLGPVVLRHDRRRITAGTPKQACVLAVLAWNAGSAVPAETLIDYVWGQDPPNTARKTLAGYVTRLRQSFSGTEVTISCRSGAYTLEIDRDAVDVHRFRRLAADGRTRSNPAEAFALQREAVNLWHGTPLTGLVGHWADRVRTGLEQEHIEVWTDLFNSEFACGNERRCLSKLSEWVYHRAPMAQELVGLYMLGMYRTGKPAEALACFRRTRQLLRTELGIEPGPELTELHRRILRDDPDLMIRRPVDHDDQPVPRQLPAPPHAFCGRGAEITRLTRQLDVGTAVLAVVGVGGIGKTALAVQWAHHIADRFGDGQLFYDLRGFSPGEAVPPGVALAGFLRALGVEPDRIPTDTAERAALYRSLLAHRRVLIVCDNVRDAAQLRPLIPGNPRCQVIATSRGDLHGLATTHDYHAVPLDVLPDDESVMLLQRLTTDSGAATTELAELTGLCGGLPLALRLAASQLSAHSGPTPAELTELLGEDSRLSALDDADDPHLGLLATFDSSYRALDADARHMFQLFGAHPASTPDTRSLAAMAGLSPAKTAARLRRLGAMHLVHRADDDRWSAHDLIREFAVRRSDDLDTGERAEALDRCYDWYLAAVHRAGAVAFDLPAPTSTITTLPTVDDRAAALTWLGDRVRAIVAVIGHTHQAGAPIHTVRLAGAIGRYLNFSQRIEELRTVLDMGLAAAHRLDDDTYRVDMLRHLGHLHFITGDMTAAARHFGDAVEGTPPDDPMRTVFLQNLAQARFALGHFSAARDHAVEAIELLGDDGRRPNLAYSIATLGHIAFVHNDLIAAEKHFSTALDIVRANDFRFEVGDLLTNLAKINLKLGRCDEAAEQLSQALEHATAEQDPVSTAFVHSFIGRTHTGRGDHEQAVTSHQRAQALAQDIHQTGTRLEILHNAGVSHLHAGQPAIAGELHLEALDLAERGHDRFEAARSHHGLARCLTLMEDHERARHHRERATAIYRDLGITAPGADEDA</sequence>
<evidence type="ECO:0000256" key="3">
    <source>
        <dbReference type="ARBA" id="ARBA00023125"/>
    </source>
</evidence>
<dbReference type="InterPro" id="IPR016032">
    <property type="entry name" value="Sig_transdc_resp-reg_C-effctor"/>
</dbReference>
<keyword evidence="2" id="KW-0805">Transcription regulation</keyword>
<gene>
    <name evidence="8" type="ORF">FB566_0428</name>
</gene>
<dbReference type="Pfam" id="PF13424">
    <property type="entry name" value="TPR_12"/>
    <property type="match status" value="2"/>
</dbReference>
<dbReference type="InterPro" id="IPR027417">
    <property type="entry name" value="P-loop_NTPase"/>
</dbReference>
<dbReference type="Pfam" id="PF03704">
    <property type="entry name" value="BTAD"/>
    <property type="match status" value="1"/>
</dbReference>
<organism evidence="8 9">
    <name type="scientific">Stackebrandtia endophytica</name>
    <dbReference type="NCBI Taxonomy" id="1496996"/>
    <lineage>
        <taxon>Bacteria</taxon>
        <taxon>Bacillati</taxon>
        <taxon>Actinomycetota</taxon>
        <taxon>Actinomycetes</taxon>
        <taxon>Glycomycetales</taxon>
        <taxon>Glycomycetaceae</taxon>
        <taxon>Stackebrandtia</taxon>
    </lineage>
</organism>
<feature type="domain" description="OmpR/PhoB-type" evidence="7">
    <location>
        <begin position="1"/>
        <end position="98"/>
    </location>
</feature>
<dbReference type="Pfam" id="PF00486">
    <property type="entry name" value="Trans_reg_C"/>
    <property type="match status" value="1"/>
</dbReference>
<keyword evidence="5" id="KW-0802">TPR repeat</keyword>
<feature type="repeat" description="TPR" evidence="5">
    <location>
        <begin position="708"/>
        <end position="741"/>
    </location>
</feature>
<comment type="caution">
    <text evidence="8">The sequence shown here is derived from an EMBL/GenBank/DDBJ whole genome shotgun (WGS) entry which is preliminary data.</text>
</comment>
<keyword evidence="4" id="KW-0804">Transcription</keyword>
<evidence type="ECO:0000259" key="7">
    <source>
        <dbReference type="PROSITE" id="PS51755"/>
    </source>
</evidence>
<dbReference type="Proteomes" id="UP000317043">
    <property type="component" value="Unassembled WGS sequence"/>
</dbReference>
<dbReference type="PROSITE" id="PS50005">
    <property type="entry name" value="TPR"/>
    <property type="match status" value="1"/>
</dbReference>
<dbReference type="GO" id="GO:0043531">
    <property type="term" value="F:ADP binding"/>
    <property type="evidence" value="ECO:0007669"/>
    <property type="project" value="InterPro"/>
</dbReference>
<evidence type="ECO:0000313" key="9">
    <source>
        <dbReference type="Proteomes" id="UP000317043"/>
    </source>
</evidence>
<reference evidence="8 9" key="1">
    <citation type="submission" date="2019-06" db="EMBL/GenBank/DDBJ databases">
        <title>Sequencing the genomes of 1000 actinobacteria strains.</title>
        <authorList>
            <person name="Klenk H.-P."/>
        </authorList>
    </citation>
    <scope>NUCLEOTIDE SEQUENCE [LARGE SCALE GENOMIC DNA]</scope>
    <source>
        <strain evidence="8 9">DSM 45928</strain>
    </source>
</reference>
<dbReference type="InterPro" id="IPR011990">
    <property type="entry name" value="TPR-like_helical_dom_sf"/>
</dbReference>
<dbReference type="PANTHER" id="PTHR35807">
    <property type="entry name" value="TRANSCRIPTIONAL REGULATOR REDD-RELATED"/>
    <property type="match status" value="1"/>
</dbReference>
<evidence type="ECO:0000256" key="1">
    <source>
        <dbReference type="ARBA" id="ARBA00005820"/>
    </source>
</evidence>
<dbReference type="SUPFAM" id="SSF48452">
    <property type="entry name" value="TPR-like"/>
    <property type="match status" value="3"/>
</dbReference>
<dbReference type="PANTHER" id="PTHR35807:SF1">
    <property type="entry name" value="TRANSCRIPTIONAL REGULATOR REDD"/>
    <property type="match status" value="1"/>
</dbReference>
<dbReference type="PRINTS" id="PR00364">
    <property type="entry name" value="DISEASERSIST"/>
</dbReference>
<dbReference type="SMART" id="SM00862">
    <property type="entry name" value="Trans_reg_C"/>
    <property type="match status" value="1"/>
</dbReference>
<comment type="similarity">
    <text evidence="1">Belongs to the AfsR/DnrI/RedD regulatory family.</text>
</comment>
<dbReference type="Gene3D" id="3.40.50.300">
    <property type="entry name" value="P-loop containing nucleotide triphosphate hydrolases"/>
    <property type="match status" value="1"/>
</dbReference>
<evidence type="ECO:0000256" key="6">
    <source>
        <dbReference type="PROSITE-ProRule" id="PRU01091"/>
    </source>
</evidence>